<dbReference type="InterPro" id="IPR011006">
    <property type="entry name" value="CheY-like_superfamily"/>
</dbReference>
<dbReference type="Gene3D" id="2.40.50.1020">
    <property type="entry name" value="LytTr DNA-binding domain"/>
    <property type="match status" value="1"/>
</dbReference>
<dbReference type="SUPFAM" id="SSF52172">
    <property type="entry name" value="CheY-like"/>
    <property type="match status" value="1"/>
</dbReference>
<feature type="domain" description="Response regulatory" evidence="7">
    <location>
        <begin position="3"/>
        <end position="116"/>
    </location>
</feature>
<dbReference type="Proteomes" id="UP000027219">
    <property type="component" value="Unassembled WGS sequence"/>
</dbReference>
<evidence type="ECO:0000313" key="12">
    <source>
        <dbReference type="Proteomes" id="UP000326789"/>
    </source>
</evidence>
<reference evidence="9 12" key="2">
    <citation type="submission" date="2019-09" db="EMBL/GenBank/DDBJ databases">
        <title>Whole genome sequence of Vibrio fortis.</title>
        <authorList>
            <person name="Das S.K."/>
        </authorList>
    </citation>
    <scope>NUCLEOTIDE SEQUENCE [LARGE SCALE GENOMIC DNA]</scope>
    <source>
        <strain evidence="9 12">AN60</strain>
    </source>
</reference>
<dbReference type="STRING" id="212667.VFDL14_09610"/>
<keyword evidence="2" id="KW-0902">Two-component regulatory system</keyword>
<dbReference type="SMART" id="SM00850">
    <property type="entry name" value="LytTR"/>
    <property type="match status" value="1"/>
</dbReference>
<dbReference type="Pfam" id="PF00072">
    <property type="entry name" value="Response_reg"/>
    <property type="match status" value="1"/>
</dbReference>
<evidence type="ECO:0000256" key="6">
    <source>
        <dbReference type="PROSITE-ProRule" id="PRU00169"/>
    </source>
</evidence>
<dbReference type="EMBL" id="JFFR01000028">
    <property type="protein sequence ID" value="KDN26910.1"/>
    <property type="molecule type" value="Genomic_DNA"/>
</dbReference>
<keyword evidence="5" id="KW-0804">Transcription</keyword>
<dbReference type="FunFam" id="3.40.50.2300:FF:000051">
    <property type="entry name" value="Two-component response regulator yehT"/>
    <property type="match status" value="1"/>
</dbReference>
<evidence type="ECO:0000259" key="7">
    <source>
        <dbReference type="PROSITE" id="PS50110"/>
    </source>
</evidence>
<dbReference type="PANTHER" id="PTHR48111">
    <property type="entry name" value="REGULATOR OF RPOS"/>
    <property type="match status" value="1"/>
</dbReference>
<keyword evidence="11" id="KW-1185">Reference proteome</keyword>
<keyword evidence="3" id="KW-0805">Transcription regulation</keyword>
<comment type="caution">
    <text evidence="10">The sequence shown here is derived from an EMBL/GenBank/DDBJ whole genome shotgun (WGS) entry which is preliminary data.</text>
</comment>
<organism evidence="10 11">
    <name type="scientific">Vibrio fortis</name>
    <dbReference type="NCBI Taxonomy" id="212667"/>
    <lineage>
        <taxon>Bacteria</taxon>
        <taxon>Pseudomonadati</taxon>
        <taxon>Pseudomonadota</taxon>
        <taxon>Gammaproteobacteria</taxon>
        <taxon>Vibrionales</taxon>
        <taxon>Vibrionaceae</taxon>
        <taxon>Vibrio</taxon>
    </lineage>
</organism>
<protein>
    <submittedName>
        <fullName evidence="9 10">Response regulator</fullName>
    </submittedName>
</protein>
<dbReference type="Pfam" id="PF04397">
    <property type="entry name" value="LytTR"/>
    <property type="match status" value="1"/>
</dbReference>
<evidence type="ECO:0000256" key="4">
    <source>
        <dbReference type="ARBA" id="ARBA00023125"/>
    </source>
</evidence>
<dbReference type="NCBIfam" id="NF008677">
    <property type="entry name" value="PRK11697.1"/>
    <property type="match status" value="1"/>
</dbReference>
<dbReference type="RefSeq" id="WP_032553185.1">
    <property type="nucleotide sequence ID" value="NZ_JATABQ010000066.1"/>
</dbReference>
<dbReference type="PROSITE" id="PS50930">
    <property type="entry name" value="HTH_LYTTR"/>
    <property type="match status" value="1"/>
</dbReference>
<dbReference type="GO" id="GO:0005829">
    <property type="term" value="C:cytosol"/>
    <property type="evidence" value="ECO:0007669"/>
    <property type="project" value="TreeGrafter"/>
</dbReference>
<dbReference type="EMBL" id="VWSE01000008">
    <property type="protein sequence ID" value="KAB0286212.1"/>
    <property type="molecule type" value="Genomic_DNA"/>
</dbReference>
<evidence type="ECO:0000259" key="8">
    <source>
        <dbReference type="PROSITE" id="PS50930"/>
    </source>
</evidence>
<feature type="modified residue" description="4-aspartylphosphate" evidence="6">
    <location>
        <position position="54"/>
    </location>
</feature>
<dbReference type="GO" id="GO:0000156">
    <property type="term" value="F:phosphorelay response regulator activity"/>
    <property type="evidence" value="ECO:0007669"/>
    <property type="project" value="TreeGrafter"/>
</dbReference>
<evidence type="ECO:0000313" key="11">
    <source>
        <dbReference type="Proteomes" id="UP000027219"/>
    </source>
</evidence>
<evidence type="ECO:0000256" key="5">
    <source>
        <dbReference type="ARBA" id="ARBA00023163"/>
    </source>
</evidence>
<keyword evidence="4" id="KW-0238">DNA-binding</keyword>
<dbReference type="OrthoDB" id="236568at2"/>
<dbReference type="InterPro" id="IPR039420">
    <property type="entry name" value="WalR-like"/>
</dbReference>
<gene>
    <name evidence="9" type="primary">yehT</name>
    <name evidence="9" type="ORF">F2P58_15940</name>
    <name evidence="10" type="ORF">VFDL14_09610</name>
</gene>
<dbReference type="InterPro" id="IPR001789">
    <property type="entry name" value="Sig_transdc_resp-reg_receiver"/>
</dbReference>
<sequence length="243" mass="27440">MLKALVIDDELFAREELIELLTETEKVDVIGQASNAIEGLKQINHLKPDVVYLDIQMPQITGIELLSMLDPENMPYVVFVTAYDQYAIQAFEDNAFDYLLKPVEPCRLNKSVSRLCKVIKQSQQPPEQDINAIAPSHLEQIPCIGHNRIVIMASQTVECAYSDLSGVHVRSASQTASSQLTLKVLEEKTDLIRCHRQYLINIKAIQEIKLLENGLAEIITLTGFEVPVSRRYLKTLKEQLGIH</sequence>
<dbReference type="Proteomes" id="UP000326789">
    <property type="component" value="Unassembled WGS sequence"/>
</dbReference>
<dbReference type="InterPro" id="IPR007492">
    <property type="entry name" value="LytTR_DNA-bd_dom"/>
</dbReference>
<evidence type="ECO:0000256" key="1">
    <source>
        <dbReference type="ARBA" id="ARBA00022553"/>
    </source>
</evidence>
<dbReference type="GO" id="GO:0032993">
    <property type="term" value="C:protein-DNA complex"/>
    <property type="evidence" value="ECO:0007669"/>
    <property type="project" value="TreeGrafter"/>
</dbReference>
<accession>A0A066UIK4</accession>
<name>A0A066UIK4_9VIBR</name>
<evidence type="ECO:0000256" key="3">
    <source>
        <dbReference type="ARBA" id="ARBA00023015"/>
    </source>
</evidence>
<reference evidence="10 11" key="1">
    <citation type="submission" date="2014-02" db="EMBL/GenBank/DDBJ databases">
        <title>Vibrio fortis Dalian14 Genome Sequencing.</title>
        <authorList>
            <person name="Wang Y."/>
            <person name="Song L."/>
            <person name="Liu G."/>
            <person name="Ding J."/>
        </authorList>
    </citation>
    <scope>NUCLEOTIDE SEQUENCE [LARGE SCALE GENOMIC DNA]</scope>
    <source>
        <strain evidence="10 11">Dalian14</strain>
    </source>
</reference>
<evidence type="ECO:0000256" key="2">
    <source>
        <dbReference type="ARBA" id="ARBA00023012"/>
    </source>
</evidence>
<proteinExistence type="predicted"/>
<keyword evidence="1 6" id="KW-0597">Phosphoprotein</keyword>
<dbReference type="Gene3D" id="3.40.50.2300">
    <property type="match status" value="1"/>
</dbReference>
<evidence type="ECO:0000313" key="10">
    <source>
        <dbReference type="EMBL" id="KDN26910.1"/>
    </source>
</evidence>
<dbReference type="GO" id="GO:0000976">
    <property type="term" value="F:transcription cis-regulatory region binding"/>
    <property type="evidence" value="ECO:0007669"/>
    <property type="project" value="TreeGrafter"/>
</dbReference>
<evidence type="ECO:0000313" key="9">
    <source>
        <dbReference type="EMBL" id="KAB0286212.1"/>
    </source>
</evidence>
<dbReference type="PANTHER" id="PTHR48111:SF3">
    <property type="entry name" value="TRANSCRIPTIONAL REGULATORY PROTEIN BTSR"/>
    <property type="match status" value="1"/>
</dbReference>
<feature type="domain" description="HTH LytTR-type" evidence="8">
    <location>
        <begin position="141"/>
        <end position="242"/>
    </location>
</feature>
<dbReference type="AlphaFoldDB" id="A0A066UIK4"/>
<dbReference type="SMART" id="SM00448">
    <property type="entry name" value="REC"/>
    <property type="match status" value="1"/>
</dbReference>
<dbReference type="PROSITE" id="PS50110">
    <property type="entry name" value="RESPONSE_REGULATORY"/>
    <property type="match status" value="1"/>
</dbReference>
<dbReference type="GO" id="GO:0006355">
    <property type="term" value="P:regulation of DNA-templated transcription"/>
    <property type="evidence" value="ECO:0007669"/>
    <property type="project" value="TreeGrafter"/>
</dbReference>